<keyword evidence="3" id="KW-1185">Reference proteome</keyword>
<evidence type="ECO:0000313" key="3">
    <source>
        <dbReference type="Proteomes" id="UP000780801"/>
    </source>
</evidence>
<reference evidence="2" key="1">
    <citation type="journal article" date="2020" name="Fungal Divers.">
        <title>Resolving the Mortierellaceae phylogeny through synthesis of multi-gene phylogenetics and phylogenomics.</title>
        <authorList>
            <person name="Vandepol N."/>
            <person name="Liber J."/>
            <person name="Desiro A."/>
            <person name="Na H."/>
            <person name="Kennedy M."/>
            <person name="Barry K."/>
            <person name="Grigoriev I.V."/>
            <person name="Miller A.N."/>
            <person name="O'Donnell K."/>
            <person name="Stajich J.E."/>
            <person name="Bonito G."/>
        </authorList>
    </citation>
    <scope>NUCLEOTIDE SEQUENCE</scope>
    <source>
        <strain evidence="2">KOD1015</strain>
    </source>
</reference>
<sequence length="511" mass="58969">MSSQEQCSKLDNLTVHVFFRRIPPDLWSAANFAQHPSAFDMQDFISGLKKINKAGGAPIHCRAGVVLACLKSKSGQEEFKLATETLATRVSQEMAGMTALRYQQVVQKSMLESRIEAPKRKHEGGHGDQELATVARRKVRFGKMDRSRFWTLKSGRTVEDVLFEASLMKGASTKIRSFTIDTHCPETEKLFDILEWLEIEQAKAVKDFSLPLLPMSTAKYINDLRKAVLERKPAWEVPIPETDQKSCRLAQTTFDTWQDLYRKHPSPFGVEDLSEAYWGRNSWPLLMKFLDELPAIFMIDGEKTGIDSSRRRNQSRQLEPDGTIHRKQFGRRFDLIARDVLARKDWMLVERMKGWDPQSTKFLQESGVDLFRETHTIMSHRLQETVNNAFYDRARFFGIYSGDRGFQAMELRPARYRSYVSFFHQYPAYDLPVEERDMKQQAKGLAHLLRIRRFFFIQQCMLNTIALYQAPSKEGGGQVGDSDNDEEDDASYLYEEERVHFDANINLASSP</sequence>
<gene>
    <name evidence="2" type="ORF">BGW38_002049</name>
</gene>
<dbReference type="EMBL" id="JAABOA010001688">
    <property type="protein sequence ID" value="KAF9581065.1"/>
    <property type="molecule type" value="Genomic_DNA"/>
</dbReference>
<feature type="region of interest" description="Disordered" evidence="1">
    <location>
        <begin position="472"/>
        <end position="491"/>
    </location>
</feature>
<evidence type="ECO:0000256" key="1">
    <source>
        <dbReference type="SAM" id="MobiDB-lite"/>
    </source>
</evidence>
<evidence type="ECO:0000313" key="2">
    <source>
        <dbReference type="EMBL" id="KAF9581065.1"/>
    </source>
</evidence>
<accession>A0A9P6KDT3</accession>
<organism evidence="2 3">
    <name type="scientific">Lunasporangiospora selenospora</name>
    <dbReference type="NCBI Taxonomy" id="979761"/>
    <lineage>
        <taxon>Eukaryota</taxon>
        <taxon>Fungi</taxon>
        <taxon>Fungi incertae sedis</taxon>
        <taxon>Mucoromycota</taxon>
        <taxon>Mortierellomycotina</taxon>
        <taxon>Mortierellomycetes</taxon>
        <taxon>Mortierellales</taxon>
        <taxon>Mortierellaceae</taxon>
        <taxon>Lunasporangiospora</taxon>
    </lineage>
</organism>
<dbReference type="Proteomes" id="UP000780801">
    <property type="component" value="Unassembled WGS sequence"/>
</dbReference>
<dbReference type="AlphaFoldDB" id="A0A9P6KDT3"/>
<proteinExistence type="predicted"/>
<protein>
    <submittedName>
        <fullName evidence="2">Uncharacterized protein</fullName>
    </submittedName>
</protein>
<dbReference type="OrthoDB" id="2427805at2759"/>
<comment type="caution">
    <text evidence="2">The sequence shown here is derived from an EMBL/GenBank/DDBJ whole genome shotgun (WGS) entry which is preliminary data.</text>
</comment>
<name>A0A9P6KDT3_9FUNG</name>